<comment type="caution">
    <text evidence="2">The sequence shown here is derived from an EMBL/GenBank/DDBJ whole genome shotgun (WGS) entry which is preliminary data.</text>
</comment>
<dbReference type="CDD" id="cd00077">
    <property type="entry name" value="HDc"/>
    <property type="match status" value="1"/>
</dbReference>
<sequence length="215" mass="23693">MTAAASCADRYRAHVTAVWAQEPADGAHDIGHLSRVWANARTIALDEAQVDWQVLEAAVWFHDLVNLPKDSPDRARASTLSAAAAVEFLRRDGFPEQKLAAVAHAIAAHSFSAGIAPDTAEARILQDADRLEALGAVGLARMFLISGRMGRAILDMDDPLALKRPLDDRRFALDHLETKLFGLPETMQTRTGRRLAEERAEWMMSFRTRLLAEIG</sequence>
<keyword evidence="3" id="KW-1185">Reference proteome</keyword>
<dbReference type="InterPro" id="IPR006674">
    <property type="entry name" value="HD_domain"/>
</dbReference>
<dbReference type="EMBL" id="JAAIVJ010000001">
    <property type="protein sequence ID" value="NEY89450.1"/>
    <property type="molecule type" value="Genomic_DNA"/>
</dbReference>
<evidence type="ECO:0000313" key="2">
    <source>
        <dbReference type="EMBL" id="NEY89450.1"/>
    </source>
</evidence>
<accession>A0A6M0QPQ7</accession>
<protein>
    <submittedName>
        <fullName evidence="2">HD domain-containing protein</fullName>
    </submittedName>
</protein>
<gene>
    <name evidence="2" type="ORF">G4Z14_04000</name>
</gene>
<dbReference type="AlphaFoldDB" id="A0A6M0QPQ7"/>
<dbReference type="Gene3D" id="1.10.3210.50">
    <property type="match status" value="1"/>
</dbReference>
<dbReference type="InterPro" id="IPR003607">
    <property type="entry name" value="HD/PDEase_dom"/>
</dbReference>
<feature type="domain" description="HD/PDEase" evidence="1">
    <location>
        <begin position="25"/>
        <end position="143"/>
    </location>
</feature>
<reference evidence="2 3" key="1">
    <citation type="submission" date="2020-02" db="EMBL/GenBank/DDBJ databases">
        <authorList>
            <person name="Chen W.-M."/>
        </authorList>
    </citation>
    <scope>NUCLEOTIDE SEQUENCE [LARGE SCALE GENOMIC DNA]</scope>
    <source>
        <strain evidence="2 3">KMS-5</strain>
    </source>
</reference>
<dbReference type="Proteomes" id="UP000477782">
    <property type="component" value="Unassembled WGS sequence"/>
</dbReference>
<name>A0A6M0QPQ7_9RHOB</name>
<dbReference type="PANTHER" id="PTHR33594">
    <property type="entry name" value="SUPERFAMILY HYDROLASE, PUTATIVE (AFU_ORTHOLOGUE AFUA_1G03035)-RELATED"/>
    <property type="match status" value="1"/>
</dbReference>
<proteinExistence type="predicted"/>
<dbReference type="SUPFAM" id="SSF109604">
    <property type="entry name" value="HD-domain/PDEase-like"/>
    <property type="match status" value="1"/>
</dbReference>
<evidence type="ECO:0000313" key="3">
    <source>
        <dbReference type="Proteomes" id="UP000477782"/>
    </source>
</evidence>
<dbReference type="SMART" id="SM00471">
    <property type="entry name" value="HDc"/>
    <property type="match status" value="1"/>
</dbReference>
<dbReference type="PANTHER" id="PTHR33594:SF1">
    <property type="entry name" value="HD_PDEASE DOMAIN-CONTAINING PROTEIN"/>
    <property type="match status" value="1"/>
</dbReference>
<dbReference type="RefSeq" id="WP_164623446.1">
    <property type="nucleotide sequence ID" value="NZ_JAAIVJ010000001.1"/>
</dbReference>
<dbReference type="Pfam" id="PF01966">
    <property type="entry name" value="HD"/>
    <property type="match status" value="1"/>
</dbReference>
<organism evidence="2 3">
    <name type="scientific">Tabrizicola oligotrophica</name>
    <dbReference type="NCBI Taxonomy" id="2710650"/>
    <lineage>
        <taxon>Bacteria</taxon>
        <taxon>Pseudomonadati</taxon>
        <taxon>Pseudomonadota</taxon>
        <taxon>Alphaproteobacteria</taxon>
        <taxon>Rhodobacterales</taxon>
        <taxon>Paracoccaceae</taxon>
        <taxon>Tabrizicola</taxon>
    </lineage>
</organism>
<evidence type="ECO:0000259" key="1">
    <source>
        <dbReference type="SMART" id="SM00471"/>
    </source>
</evidence>